<feature type="domain" description="Eis-like acetyltransferase" evidence="2">
    <location>
        <begin position="187"/>
        <end position="297"/>
    </location>
</feature>
<dbReference type="InterPro" id="IPR041380">
    <property type="entry name" value="Acetyltransf_17"/>
</dbReference>
<dbReference type="Pfam" id="PF13530">
    <property type="entry name" value="SCP2_2"/>
    <property type="match status" value="1"/>
</dbReference>
<evidence type="ECO:0000313" key="4">
    <source>
        <dbReference type="Proteomes" id="UP001596481"/>
    </source>
</evidence>
<dbReference type="Proteomes" id="UP001596481">
    <property type="component" value="Unassembled WGS sequence"/>
</dbReference>
<dbReference type="SUPFAM" id="SSF55729">
    <property type="entry name" value="Acyl-CoA N-acyltransferases (Nat)"/>
    <property type="match status" value="1"/>
</dbReference>
<dbReference type="AlphaFoldDB" id="A0ABD5ZBE2"/>
<dbReference type="PANTHER" id="PTHR37817:SF1">
    <property type="entry name" value="N-ACETYLTRANSFERASE EIS"/>
    <property type="match status" value="1"/>
</dbReference>
<dbReference type="GO" id="GO:0016746">
    <property type="term" value="F:acyltransferase activity"/>
    <property type="evidence" value="ECO:0007669"/>
    <property type="project" value="UniProtKB-KW"/>
</dbReference>
<evidence type="ECO:0000313" key="3">
    <source>
        <dbReference type="EMBL" id="MFC7202481.1"/>
    </source>
</evidence>
<organism evidence="3 4">
    <name type="scientific">Haloferax namakaokahaiae</name>
    <dbReference type="NCBI Taxonomy" id="1748331"/>
    <lineage>
        <taxon>Archaea</taxon>
        <taxon>Methanobacteriati</taxon>
        <taxon>Methanobacteriota</taxon>
        <taxon>Stenosarchaea group</taxon>
        <taxon>Halobacteria</taxon>
        <taxon>Halobacteriales</taxon>
        <taxon>Haloferacaceae</taxon>
        <taxon>Haloferax</taxon>
    </lineage>
</organism>
<name>A0ABD5ZBE2_9EURY</name>
<dbReference type="PANTHER" id="PTHR37817">
    <property type="entry name" value="N-ACETYLTRANSFERASE EIS"/>
    <property type="match status" value="1"/>
</dbReference>
<dbReference type="InterPro" id="IPR016181">
    <property type="entry name" value="Acyl_CoA_acyltransferase"/>
</dbReference>
<dbReference type="Pfam" id="PF13527">
    <property type="entry name" value="Acetyltransf_9"/>
    <property type="match status" value="1"/>
</dbReference>
<keyword evidence="3" id="KW-0012">Acyltransferase</keyword>
<dbReference type="InterPro" id="IPR051554">
    <property type="entry name" value="Acetyltransferase_Eis"/>
</dbReference>
<dbReference type="EMBL" id="JBHTAA010000001">
    <property type="protein sequence ID" value="MFC7202481.1"/>
    <property type="molecule type" value="Genomic_DNA"/>
</dbReference>
<dbReference type="SUPFAM" id="SSF55718">
    <property type="entry name" value="SCP-like"/>
    <property type="match status" value="1"/>
</dbReference>
<dbReference type="Gene3D" id="3.30.1050.10">
    <property type="entry name" value="SCP2 sterol-binding domain"/>
    <property type="match status" value="1"/>
</dbReference>
<feature type="domain" description="Enhanced intracellular survival protein" evidence="1">
    <location>
        <begin position="300"/>
        <end position="401"/>
    </location>
</feature>
<dbReference type="EC" id="2.3.1.-" evidence="3"/>
<gene>
    <name evidence="3" type="primary">eis</name>
    <name evidence="3" type="ORF">ACFQJC_03070</name>
</gene>
<protein>
    <submittedName>
        <fullName evidence="3">Enhanced intracellular survival protein Eis</fullName>
        <ecNumber evidence="3">2.3.1.-</ecNumber>
    </submittedName>
</protein>
<keyword evidence="4" id="KW-1185">Reference proteome</keyword>
<keyword evidence="3" id="KW-0808">Transferase</keyword>
<accession>A0ABD5ZBE2</accession>
<evidence type="ECO:0000259" key="2">
    <source>
        <dbReference type="Pfam" id="PF17668"/>
    </source>
</evidence>
<dbReference type="Pfam" id="PF17668">
    <property type="entry name" value="Acetyltransf_17"/>
    <property type="match status" value="1"/>
</dbReference>
<dbReference type="InterPro" id="IPR036527">
    <property type="entry name" value="SCP2_sterol-bd_dom_sf"/>
</dbReference>
<dbReference type="InterPro" id="IPR025559">
    <property type="entry name" value="Eis_dom"/>
</dbReference>
<comment type="caution">
    <text evidence="3">The sequence shown here is derived from an EMBL/GenBank/DDBJ whole genome shotgun (WGS) entry which is preliminary data.</text>
</comment>
<reference evidence="3 4" key="1">
    <citation type="journal article" date="2019" name="Int. J. Syst. Evol. Microbiol.">
        <title>The Global Catalogue of Microorganisms (GCM) 10K type strain sequencing project: providing services to taxonomists for standard genome sequencing and annotation.</title>
        <authorList>
            <consortium name="The Broad Institute Genomics Platform"/>
            <consortium name="The Broad Institute Genome Sequencing Center for Infectious Disease"/>
            <person name="Wu L."/>
            <person name="Ma J."/>
        </authorList>
    </citation>
    <scope>NUCLEOTIDE SEQUENCE [LARGE SCALE GENOMIC DNA]</scope>
    <source>
        <strain evidence="3 4">DSM 29988</strain>
    </source>
</reference>
<dbReference type="Gene3D" id="3.40.630.30">
    <property type="match status" value="2"/>
</dbReference>
<sequence>MNLHSLPESHREAYRDVLGYAFRPESGPDWDHSDHPDPDIYHPYGFYDAPPDADPDDLSTEDLLTVCAYYDFSARVRDEWHPLPGITAVASPPELRRQGHISEMFDQLLVELRESGRYLSALWPFEYEFYRRFGWATSNNYAQTKISPDDLADVVPDPDGEFVRLEADDWERVDGLYRTASTEDLALDPTEGWWRYRVFRGWESDPYVYGWERDGELRGNLIFRIEGDWDSRSMTVVALVAVDSEARGHLLRFLRDHDSQVDEITIGREHESTRLIDDLPDPRAATVEIKPGPMVRIVDVQAALEAVSLDETTTDSLVIDVTDDRCAWNDQTLRLDVDAGSTTVTQTDADADATVEIGALSQLLVGARTAESLSRTAYLSAHTAGALDTLDSVFTQRDVYLREGF</sequence>
<proteinExistence type="predicted"/>
<evidence type="ECO:0000259" key="1">
    <source>
        <dbReference type="Pfam" id="PF13530"/>
    </source>
</evidence>
<dbReference type="RefSeq" id="WP_390221780.1">
    <property type="nucleotide sequence ID" value="NZ_JBHTAA010000001.1"/>
</dbReference>